<keyword evidence="2" id="KW-0472">Membrane</keyword>
<evidence type="ECO:0000313" key="4">
    <source>
        <dbReference type="Proteomes" id="UP000655366"/>
    </source>
</evidence>
<comment type="caution">
    <text evidence="3">The sequence shown here is derived from an EMBL/GenBank/DDBJ whole genome shotgun (WGS) entry which is preliminary data.</text>
</comment>
<evidence type="ECO:0000256" key="2">
    <source>
        <dbReference type="SAM" id="Phobius"/>
    </source>
</evidence>
<feature type="transmembrane region" description="Helical" evidence="2">
    <location>
        <begin position="261"/>
        <end position="285"/>
    </location>
</feature>
<feature type="transmembrane region" description="Helical" evidence="2">
    <location>
        <begin position="231"/>
        <end position="255"/>
    </location>
</feature>
<feature type="transmembrane region" description="Helical" evidence="2">
    <location>
        <begin position="97"/>
        <end position="118"/>
    </location>
</feature>
<proteinExistence type="predicted"/>
<gene>
    <name evidence="3" type="ORF">IV500_01115</name>
</gene>
<accession>A0A931CGA3</accession>
<evidence type="ECO:0000256" key="1">
    <source>
        <dbReference type="SAM" id="MobiDB-lite"/>
    </source>
</evidence>
<dbReference type="EMBL" id="JADNYM010000001">
    <property type="protein sequence ID" value="MBG0738037.1"/>
    <property type="molecule type" value="Genomic_DNA"/>
</dbReference>
<protein>
    <submittedName>
        <fullName evidence="3">Uncharacterized protein</fullName>
    </submittedName>
</protein>
<feature type="region of interest" description="Disordered" evidence="1">
    <location>
        <begin position="1"/>
        <end position="21"/>
    </location>
</feature>
<sequence length="300" mass="32339">MKHPFARSTSSPPYQTGQTRQTTTGLPPLWFWLSICAALFAAAGSITGLVMPERIYGKESATLFDAVIAQDLVNLFVVVPLTVVLGVLAFRGSLRSWLCLLGFLVFTAYNYAIYAFSIHFGPLFLVWVAVLGLAVFAFAGALSAVNTTDVKALFTGTAGRLPAWFLLFTAVLFAVLWFSEIVPDLLTGRPSASAVSWNIPTNPVHVLDLAIFLPGVFASGLALLRDHWLGYATAAGALIFLGLTALPIFLTPFVAQAHDRATGWTILAPMGVIIVAVSVILWLWLRPKRVWAPSTAAESS</sequence>
<feature type="transmembrane region" description="Helical" evidence="2">
    <location>
        <begin position="203"/>
        <end position="224"/>
    </location>
</feature>
<dbReference type="RefSeq" id="WP_196394971.1">
    <property type="nucleotide sequence ID" value="NZ_JADNYM010000001.1"/>
</dbReference>
<dbReference type="Proteomes" id="UP000655366">
    <property type="component" value="Unassembled WGS sequence"/>
</dbReference>
<feature type="transmembrane region" description="Helical" evidence="2">
    <location>
        <begin position="29"/>
        <end position="52"/>
    </location>
</feature>
<keyword evidence="4" id="KW-1185">Reference proteome</keyword>
<name>A0A931CGA3_9MICC</name>
<feature type="transmembrane region" description="Helical" evidence="2">
    <location>
        <begin position="163"/>
        <end position="183"/>
    </location>
</feature>
<keyword evidence="2" id="KW-1133">Transmembrane helix</keyword>
<feature type="transmembrane region" description="Helical" evidence="2">
    <location>
        <begin position="124"/>
        <end position="142"/>
    </location>
</feature>
<reference evidence="3 4" key="1">
    <citation type="submission" date="2020-11" db="EMBL/GenBank/DDBJ databases">
        <title>Arthrobacter antarcticus sp. nov., isolated from Antarctic Soil.</title>
        <authorList>
            <person name="Li J."/>
        </authorList>
    </citation>
    <scope>NUCLEOTIDE SEQUENCE [LARGE SCALE GENOMIC DNA]</scope>
    <source>
        <strain evidence="3 4">Z1-20</strain>
    </source>
</reference>
<keyword evidence="2" id="KW-0812">Transmembrane</keyword>
<dbReference type="AlphaFoldDB" id="A0A931CGA3"/>
<feature type="transmembrane region" description="Helical" evidence="2">
    <location>
        <begin position="72"/>
        <end position="90"/>
    </location>
</feature>
<organism evidence="3 4">
    <name type="scientific">Arthrobacter terrae</name>
    <dbReference type="NCBI Taxonomy" id="2935737"/>
    <lineage>
        <taxon>Bacteria</taxon>
        <taxon>Bacillati</taxon>
        <taxon>Actinomycetota</taxon>
        <taxon>Actinomycetes</taxon>
        <taxon>Micrococcales</taxon>
        <taxon>Micrococcaceae</taxon>
        <taxon>Arthrobacter</taxon>
    </lineage>
</organism>
<evidence type="ECO:0000313" key="3">
    <source>
        <dbReference type="EMBL" id="MBG0738037.1"/>
    </source>
</evidence>